<proteinExistence type="predicted"/>
<feature type="transmembrane region" description="Helical" evidence="1">
    <location>
        <begin position="34"/>
        <end position="56"/>
    </location>
</feature>
<evidence type="ECO:0000256" key="1">
    <source>
        <dbReference type="SAM" id="Phobius"/>
    </source>
</evidence>
<evidence type="ECO:0000313" key="2">
    <source>
        <dbReference type="EMBL" id="JAH16170.1"/>
    </source>
</evidence>
<name>A0A0E9QII7_ANGAN</name>
<protein>
    <submittedName>
        <fullName evidence="2">Uncharacterized protein</fullName>
    </submittedName>
</protein>
<reference evidence="2" key="2">
    <citation type="journal article" date="2015" name="Fish Shellfish Immunol.">
        <title>Early steps in the European eel (Anguilla anguilla)-Vibrio vulnificus interaction in the gills: Role of the RtxA13 toxin.</title>
        <authorList>
            <person name="Callol A."/>
            <person name="Pajuelo D."/>
            <person name="Ebbesson L."/>
            <person name="Teles M."/>
            <person name="MacKenzie S."/>
            <person name="Amaro C."/>
        </authorList>
    </citation>
    <scope>NUCLEOTIDE SEQUENCE</scope>
</reference>
<sequence>MEWNIIIYPGKTAQESASALISNILLLNVTACTLKLVSCPFTIIPFILMSSFFCVASGNKIKYLKNFPF</sequence>
<organism evidence="2">
    <name type="scientific">Anguilla anguilla</name>
    <name type="common">European freshwater eel</name>
    <name type="synonym">Muraena anguilla</name>
    <dbReference type="NCBI Taxonomy" id="7936"/>
    <lineage>
        <taxon>Eukaryota</taxon>
        <taxon>Metazoa</taxon>
        <taxon>Chordata</taxon>
        <taxon>Craniata</taxon>
        <taxon>Vertebrata</taxon>
        <taxon>Euteleostomi</taxon>
        <taxon>Actinopterygii</taxon>
        <taxon>Neopterygii</taxon>
        <taxon>Teleostei</taxon>
        <taxon>Anguilliformes</taxon>
        <taxon>Anguillidae</taxon>
        <taxon>Anguilla</taxon>
    </lineage>
</organism>
<reference evidence="2" key="1">
    <citation type="submission" date="2014-11" db="EMBL/GenBank/DDBJ databases">
        <authorList>
            <person name="Amaro Gonzalez C."/>
        </authorList>
    </citation>
    <scope>NUCLEOTIDE SEQUENCE</scope>
</reference>
<accession>A0A0E9QII7</accession>
<keyword evidence="1" id="KW-0472">Membrane</keyword>
<keyword evidence="1" id="KW-1133">Transmembrane helix</keyword>
<dbReference type="AlphaFoldDB" id="A0A0E9QII7"/>
<keyword evidence="1" id="KW-0812">Transmembrane</keyword>
<dbReference type="EMBL" id="GBXM01092407">
    <property type="protein sequence ID" value="JAH16170.1"/>
    <property type="molecule type" value="Transcribed_RNA"/>
</dbReference>